<keyword evidence="5 11" id="KW-0597">Phosphoprotein</keyword>
<dbReference type="Pfam" id="PF01584">
    <property type="entry name" value="CheW"/>
    <property type="match status" value="1"/>
</dbReference>
<proteinExistence type="predicted"/>
<evidence type="ECO:0000313" key="17">
    <source>
        <dbReference type="EMBL" id="SEU02911.1"/>
    </source>
</evidence>
<dbReference type="GO" id="GO:0005737">
    <property type="term" value="C:cytoplasm"/>
    <property type="evidence" value="ECO:0007669"/>
    <property type="project" value="InterPro"/>
</dbReference>
<evidence type="ECO:0000256" key="6">
    <source>
        <dbReference type="ARBA" id="ARBA00022679"/>
    </source>
</evidence>
<dbReference type="PROSITE" id="PS50851">
    <property type="entry name" value="CHEW"/>
    <property type="match status" value="1"/>
</dbReference>
<feature type="compositionally biased region" description="Gly residues" evidence="12">
    <location>
        <begin position="148"/>
        <end position="289"/>
    </location>
</feature>
<comment type="caution">
    <text evidence="16">The sequence shown here is derived from an EMBL/GenBank/DDBJ whole genome shotgun (WGS) entry which is preliminary data.</text>
</comment>
<evidence type="ECO:0000313" key="19">
    <source>
        <dbReference type="Proteomes" id="UP000321514"/>
    </source>
</evidence>
<dbReference type="CDD" id="cd16916">
    <property type="entry name" value="HATPase_CheA-like"/>
    <property type="match status" value="1"/>
</dbReference>
<dbReference type="InterPro" id="IPR036641">
    <property type="entry name" value="HPT_dom_sf"/>
</dbReference>
<feature type="domain" description="CheW-like" evidence="14">
    <location>
        <begin position="798"/>
        <end position="928"/>
    </location>
</feature>
<evidence type="ECO:0000259" key="14">
    <source>
        <dbReference type="PROSITE" id="PS50851"/>
    </source>
</evidence>
<dbReference type="InterPro" id="IPR002545">
    <property type="entry name" value="CheW-lke_dom"/>
</dbReference>
<keyword evidence="7" id="KW-0547">Nucleotide-binding</keyword>
<keyword evidence="4" id="KW-0145">Chemotaxis</keyword>
<dbReference type="Pfam" id="PF01627">
    <property type="entry name" value="Hpt"/>
    <property type="match status" value="1"/>
</dbReference>
<dbReference type="InterPro" id="IPR037006">
    <property type="entry name" value="CheA-like_homodim_sf"/>
</dbReference>
<dbReference type="SMART" id="SM00387">
    <property type="entry name" value="HATPase_c"/>
    <property type="match status" value="1"/>
</dbReference>
<dbReference type="CDD" id="cd00088">
    <property type="entry name" value="HPT"/>
    <property type="match status" value="1"/>
</dbReference>
<dbReference type="PROSITE" id="PS50109">
    <property type="entry name" value="HIS_KIN"/>
    <property type="match status" value="1"/>
</dbReference>
<dbReference type="SUPFAM" id="SSF47384">
    <property type="entry name" value="Homodimeric domain of signal transducing histidine kinase"/>
    <property type="match status" value="1"/>
</dbReference>
<dbReference type="Gene3D" id="2.30.30.40">
    <property type="entry name" value="SH3 Domains"/>
    <property type="match status" value="1"/>
</dbReference>
<evidence type="ECO:0000259" key="13">
    <source>
        <dbReference type="PROSITE" id="PS50109"/>
    </source>
</evidence>
<dbReference type="Gene3D" id="1.10.287.560">
    <property type="entry name" value="Histidine kinase CheA-like, homodimeric domain"/>
    <property type="match status" value="1"/>
</dbReference>
<evidence type="ECO:0000256" key="3">
    <source>
        <dbReference type="ARBA" id="ARBA00021495"/>
    </source>
</evidence>
<dbReference type="STRING" id="1334629.MFUL124B02_38685"/>
<dbReference type="InterPro" id="IPR004105">
    <property type="entry name" value="CheA-like_dim"/>
</dbReference>
<dbReference type="SMART" id="SM00260">
    <property type="entry name" value="CheW"/>
    <property type="match status" value="1"/>
</dbReference>
<dbReference type="Proteomes" id="UP000321514">
    <property type="component" value="Unassembled WGS sequence"/>
</dbReference>
<evidence type="ECO:0000256" key="7">
    <source>
        <dbReference type="ARBA" id="ARBA00022741"/>
    </source>
</evidence>
<evidence type="ECO:0000256" key="10">
    <source>
        <dbReference type="ARBA" id="ARBA00023012"/>
    </source>
</evidence>
<dbReference type="SMART" id="SM00073">
    <property type="entry name" value="HPT"/>
    <property type="match status" value="1"/>
</dbReference>
<protein>
    <recommendedName>
        <fullName evidence="3">Chemotaxis protein CheA</fullName>
        <ecNumber evidence="2">2.7.13.3</ecNumber>
    </recommendedName>
</protein>
<dbReference type="PRINTS" id="PR00344">
    <property type="entry name" value="BCTRLSENSOR"/>
</dbReference>
<dbReference type="EMBL" id="FOIB01000004">
    <property type="protein sequence ID" value="SEU02911.1"/>
    <property type="molecule type" value="Genomic_DNA"/>
</dbReference>
<keyword evidence="8 17" id="KW-0418">Kinase</keyword>
<keyword evidence="6" id="KW-0808">Transferase</keyword>
<reference evidence="16 19" key="2">
    <citation type="submission" date="2019-07" db="EMBL/GenBank/DDBJ databases">
        <title>Whole genome shotgun sequence of Myxococcus fulvus NBRC 100333.</title>
        <authorList>
            <person name="Hosoyama A."/>
            <person name="Uohara A."/>
            <person name="Ohji S."/>
            <person name="Ichikawa N."/>
        </authorList>
    </citation>
    <scope>NUCLEOTIDE SEQUENCE [LARGE SCALE GENOMIC DNA]</scope>
    <source>
        <strain evidence="16 19">NBRC 100333</strain>
    </source>
</reference>
<gene>
    <name evidence="16" type="ORF">MFU01_19580</name>
    <name evidence="17" type="ORF">SAMN05443572_104455</name>
</gene>
<dbReference type="InterPro" id="IPR004358">
    <property type="entry name" value="Sig_transdc_His_kin-like_C"/>
</dbReference>
<dbReference type="GO" id="GO:0005524">
    <property type="term" value="F:ATP binding"/>
    <property type="evidence" value="ECO:0007669"/>
    <property type="project" value="UniProtKB-KW"/>
</dbReference>
<dbReference type="InterPro" id="IPR051315">
    <property type="entry name" value="Bact_Chemotaxis_CheA"/>
</dbReference>
<evidence type="ECO:0000313" key="16">
    <source>
        <dbReference type="EMBL" id="GEN06921.1"/>
    </source>
</evidence>
<dbReference type="InterPro" id="IPR008207">
    <property type="entry name" value="Sig_transdc_His_kin_Hpt_dom"/>
</dbReference>
<dbReference type="InterPro" id="IPR037052">
    <property type="entry name" value="CheA-like_P2_sf"/>
</dbReference>
<dbReference type="Gene3D" id="3.30.565.10">
    <property type="entry name" value="Histidine kinase-like ATPase, C-terminal domain"/>
    <property type="match status" value="1"/>
</dbReference>
<dbReference type="Pfam" id="PF02895">
    <property type="entry name" value="H-kinase_dim"/>
    <property type="match status" value="1"/>
</dbReference>
<dbReference type="FunFam" id="3.30.565.10:FF:000016">
    <property type="entry name" value="Chemotaxis protein CheA, putative"/>
    <property type="match status" value="1"/>
</dbReference>
<dbReference type="Pfam" id="PF02518">
    <property type="entry name" value="HATPase_c"/>
    <property type="match status" value="1"/>
</dbReference>
<reference evidence="17 18" key="1">
    <citation type="submission" date="2016-10" db="EMBL/GenBank/DDBJ databases">
        <authorList>
            <person name="Varghese N."/>
            <person name="Submissions S."/>
        </authorList>
    </citation>
    <scope>NUCLEOTIDE SEQUENCE [LARGE SCALE GENOMIC DNA]</scope>
    <source>
        <strain evidence="17 18">DSM 16525</strain>
    </source>
</reference>
<dbReference type="RefSeq" id="WP_074953828.1">
    <property type="nucleotide sequence ID" value="NZ_BJXR01000019.1"/>
</dbReference>
<feature type="region of interest" description="Disordered" evidence="12">
    <location>
        <begin position="144"/>
        <end position="409"/>
    </location>
</feature>
<keyword evidence="18" id="KW-1185">Reference proteome</keyword>
<evidence type="ECO:0000313" key="18">
    <source>
        <dbReference type="Proteomes" id="UP000183760"/>
    </source>
</evidence>
<dbReference type="SUPFAM" id="SSF50341">
    <property type="entry name" value="CheW-like"/>
    <property type="match status" value="1"/>
</dbReference>
<feature type="compositionally biased region" description="Low complexity" evidence="12">
    <location>
        <begin position="313"/>
        <end position="326"/>
    </location>
</feature>
<feature type="modified residue" description="Phosphohistidine" evidence="11">
    <location>
        <position position="47"/>
    </location>
</feature>
<feature type="domain" description="HPt" evidence="15">
    <location>
        <begin position="1"/>
        <end position="104"/>
    </location>
</feature>
<organism evidence="16 19">
    <name type="scientific">Myxococcus fulvus</name>
    <dbReference type="NCBI Taxonomy" id="33"/>
    <lineage>
        <taxon>Bacteria</taxon>
        <taxon>Pseudomonadati</taxon>
        <taxon>Myxococcota</taxon>
        <taxon>Myxococcia</taxon>
        <taxon>Myxococcales</taxon>
        <taxon>Cystobacterineae</taxon>
        <taxon>Myxococcaceae</taxon>
        <taxon>Myxococcus</taxon>
    </lineage>
</organism>
<dbReference type="SUPFAM" id="SSF47226">
    <property type="entry name" value="Histidine-containing phosphotransfer domain, HPT domain"/>
    <property type="match status" value="1"/>
</dbReference>
<dbReference type="SUPFAM" id="SSF55874">
    <property type="entry name" value="ATPase domain of HSP90 chaperone/DNA topoisomerase II/histidine kinase"/>
    <property type="match status" value="1"/>
</dbReference>
<dbReference type="SUPFAM" id="SSF55052">
    <property type="entry name" value="CheY-binding domain of CheA"/>
    <property type="match status" value="1"/>
</dbReference>
<dbReference type="InterPro" id="IPR036097">
    <property type="entry name" value="HisK_dim/P_sf"/>
</dbReference>
<dbReference type="Gene3D" id="3.30.70.1110">
    <property type="entry name" value="Histidine kinase CheA-like, P2 response regulator-binding domain"/>
    <property type="match status" value="1"/>
</dbReference>
<dbReference type="InterPro" id="IPR010808">
    <property type="entry name" value="CheA_P2-bd"/>
</dbReference>
<dbReference type="Gene3D" id="1.20.120.160">
    <property type="entry name" value="HPT domain"/>
    <property type="match status" value="1"/>
</dbReference>
<dbReference type="PROSITE" id="PS50894">
    <property type="entry name" value="HPT"/>
    <property type="match status" value="1"/>
</dbReference>
<dbReference type="OrthoDB" id="9803176at2"/>
<feature type="compositionally biased region" description="Low complexity" evidence="12">
    <location>
        <begin position="334"/>
        <end position="359"/>
    </location>
</feature>
<evidence type="ECO:0000256" key="2">
    <source>
        <dbReference type="ARBA" id="ARBA00012438"/>
    </source>
</evidence>
<evidence type="ECO:0000256" key="9">
    <source>
        <dbReference type="ARBA" id="ARBA00022840"/>
    </source>
</evidence>
<dbReference type="AlphaFoldDB" id="A0A511SYD6"/>
<dbReference type="EC" id="2.7.13.3" evidence="2"/>
<dbReference type="PANTHER" id="PTHR43395:SF1">
    <property type="entry name" value="CHEMOTAXIS PROTEIN CHEA"/>
    <property type="match status" value="1"/>
</dbReference>
<dbReference type="Pfam" id="PF07194">
    <property type="entry name" value="P2"/>
    <property type="match status" value="1"/>
</dbReference>
<evidence type="ECO:0000256" key="4">
    <source>
        <dbReference type="ARBA" id="ARBA00022500"/>
    </source>
</evidence>
<dbReference type="SMART" id="SM01231">
    <property type="entry name" value="H-kinase_dim"/>
    <property type="match status" value="1"/>
</dbReference>
<dbReference type="GO" id="GO:0000155">
    <property type="term" value="F:phosphorelay sensor kinase activity"/>
    <property type="evidence" value="ECO:0007669"/>
    <property type="project" value="InterPro"/>
</dbReference>
<accession>A0A511SYD6</accession>
<evidence type="ECO:0000256" key="12">
    <source>
        <dbReference type="SAM" id="MobiDB-lite"/>
    </source>
</evidence>
<evidence type="ECO:0000256" key="11">
    <source>
        <dbReference type="PROSITE-ProRule" id="PRU00110"/>
    </source>
</evidence>
<comment type="catalytic activity">
    <reaction evidence="1">
        <text>ATP + protein L-histidine = ADP + protein N-phospho-L-histidine.</text>
        <dbReference type="EC" id="2.7.13.3"/>
    </reaction>
</comment>
<evidence type="ECO:0000256" key="8">
    <source>
        <dbReference type="ARBA" id="ARBA00022777"/>
    </source>
</evidence>
<dbReference type="InterPro" id="IPR003594">
    <property type="entry name" value="HATPase_dom"/>
</dbReference>
<dbReference type="EMBL" id="BJXR01000019">
    <property type="protein sequence ID" value="GEN06921.1"/>
    <property type="molecule type" value="Genomic_DNA"/>
</dbReference>
<dbReference type="GO" id="GO:0006935">
    <property type="term" value="P:chemotaxis"/>
    <property type="evidence" value="ECO:0007669"/>
    <property type="project" value="UniProtKB-KW"/>
</dbReference>
<sequence>MTMDMSRYLGLFISEATEHLEALGRDLVQLEREGSSSAVDSMFRHAHSVKGMASSMGFEPIAILAHRVEDLVDAVRQDRSRLDRDLVDLLLSASDTLLAQVRAVAEGHPPDEAAPLLAQLAARVTTMTGHAPTATRVAKVTVLKPEGSDGGDSSGGSGGGSAGGSGAGGSGTTGGSTGGGSGATGGSPAGGSGASGSGTTGGSGAGSTGGSGAGSVGSTGAGSSGAGSTGGSGATGGGSSGAGSTEGGTGAGGSGAAGSAGGTGAGGSGTTGGTGAAGSADGTGSGGTSSAGDAGSPGSANDSAGSTGGANSTGGATSSRGTNSGNGSPGGTASGPASASGAAPGTSSPSTGPTGASSADPGPQSPIPPRLTSLDPGVGGVREVLGIGAPASSPHGNASTGTPPGLSEAVMNDLGSALKAASTAPLPGERPEGGTQRWAVRLRISPTCQVPGVRAFLVHKRLTTLGTLVDLRPALEELKAGRIPDGYIQLELETSVGEAGIQQSLKNVAEVDVVSVKPAVAIPIPVVAPASAAEAGRGVGADSSSRTVRVRTELLDYFLDTVGELMLATARLREVGKVLPENVRPALEEGVYRLHTLVKDLHDKVMTARMTPLSLITDRLPRAARDIARRKEREVDLVITGAEIELDRAILDELADPLLHLLRNCIDHGLESPEERVAAKKGPRGRVLVAVKRARDRVIIELEDDGRGMNPAKLKAAAVARGLLTPEAAARMTDREAFMLSCLPGVSTAKDVTDISGRGVGMDAVKRVVESVGGTLEIDSETGRGTRFTLRLPLTVAVVHLLLVEVGEEVFGLPIAKVVGATEADSDALSRSRETALLPHGNSLLPVHALDSLVGVPAPGLRGVRPFVVMEGDSGRVALGVDRLLGQEEVVLKPLSRPLDLLPGLSGVTILGSGRPVFILDVPRLLSA</sequence>
<dbReference type="Proteomes" id="UP000183760">
    <property type="component" value="Unassembled WGS sequence"/>
</dbReference>
<dbReference type="InterPro" id="IPR035891">
    <property type="entry name" value="CheY-binding_CheA"/>
</dbReference>
<evidence type="ECO:0000256" key="1">
    <source>
        <dbReference type="ARBA" id="ARBA00000085"/>
    </source>
</evidence>
<keyword evidence="9" id="KW-0067">ATP-binding</keyword>
<dbReference type="InterPro" id="IPR005467">
    <property type="entry name" value="His_kinase_dom"/>
</dbReference>
<dbReference type="PANTHER" id="PTHR43395">
    <property type="entry name" value="SENSOR HISTIDINE KINASE CHEA"/>
    <property type="match status" value="1"/>
</dbReference>
<keyword evidence="10" id="KW-0902">Two-component regulatory system</keyword>
<dbReference type="InterPro" id="IPR036061">
    <property type="entry name" value="CheW-like_dom_sf"/>
</dbReference>
<dbReference type="InterPro" id="IPR036890">
    <property type="entry name" value="HATPase_C_sf"/>
</dbReference>
<evidence type="ECO:0000259" key="15">
    <source>
        <dbReference type="PROSITE" id="PS50894"/>
    </source>
</evidence>
<evidence type="ECO:0000256" key="5">
    <source>
        <dbReference type="ARBA" id="ARBA00022553"/>
    </source>
</evidence>
<name>A0A511SYD6_MYXFU</name>
<feature type="domain" description="Histidine kinase" evidence="13">
    <location>
        <begin position="593"/>
        <end position="796"/>
    </location>
</feature>
<feature type="compositionally biased region" description="Low complexity" evidence="12">
    <location>
        <begin position="290"/>
        <end position="305"/>
    </location>
</feature>